<reference evidence="1 2" key="1">
    <citation type="submission" date="2019-12" db="EMBL/GenBank/DDBJ databases">
        <title>Engineering Photorhabdus to improve their lethality against agricultural pests.</title>
        <authorList>
            <person name="Machado R.A.R."/>
        </authorList>
    </citation>
    <scope>NUCLEOTIDE SEQUENCE [LARGE SCALE GENOMIC DNA]</scope>
    <source>
        <strain evidence="1 2">M-HU2</strain>
    </source>
</reference>
<dbReference type="Pfam" id="PF05638">
    <property type="entry name" value="T6SS_HCP"/>
    <property type="match status" value="1"/>
</dbReference>
<accession>A0ABX0B2L4</accession>
<comment type="caution">
    <text evidence="1">The sequence shown here is derived from an EMBL/GenBank/DDBJ whole genome shotgun (WGS) entry which is preliminary data.</text>
</comment>
<dbReference type="PANTHER" id="PTHR34319">
    <property type="entry name" value="MAJOR EXPORTED PROTEIN"/>
    <property type="match status" value="1"/>
</dbReference>
<keyword evidence="2" id="KW-1185">Reference proteome</keyword>
<gene>
    <name evidence="1" type="primary">hcp</name>
    <name evidence="1" type="ORF">GPY42_12380</name>
</gene>
<dbReference type="PANTHER" id="PTHR34319:SF7">
    <property type="entry name" value="HNH ENDONUCLEASE DOMAIN-CONTAINING PROTEIN"/>
    <property type="match status" value="1"/>
</dbReference>
<proteinExistence type="predicted"/>
<organism evidence="1 2">
    <name type="scientific">Photorhabdus kayaii</name>
    <dbReference type="NCBI Taxonomy" id="230088"/>
    <lineage>
        <taxon>Bacteria</taxon>
        <taxon>Pseudomonadati</taxon>
        <taxon>Pseudomonadota</taxon>
        <taxon>Gammaproteobacteria</taxon>
        <taxon>Enterobacterales</taxon>
        <taxon>Morganellaceae</taxon>
        <taxon>Photorhabdus</taxon>
    </lineage>
</organism>
<dbReference type="InterPro" id="IPR052947">
    <property type="entry name" value="T6SS_Hcp1_domain"/>
</dbReference>
<dbReference type="EMBL" id="WSFE01000016">
    <property type="protein sequence ID" value="NDL25939.1"/>
    <property type="molecule type" value="Genomic_DNA"/>
</dbReference>
<sequence length="103" mass="11385">MPSRCILKSIGYKYQTGHENEIYVYSFDHDISREQNVNHTPISITKPIDKSSPLLGIAISENESIPVIFQVASLLAALAHPGHIVIYAPGDSLPCRRDASRNP</sequence>
<dbReference type="NCBIfam" id="TIGR03344">
    <property type="entry name" value="VI_effect_Hcp1"/>
    <property type="match status" value="1"/>
</dbReference>
<dbReference type="Proteomes" id="UP000470051">
    <property type="component" value="Unassembled WGS sequence"/>
</dbReference>
<protein>
    <submittedName>
        <fullName evidence="1">Type VI secretion system tube protein Hcp</fullName>
    </submittedName>
</protein>
<dbReference type="InterPro" id="IPR036624">
    <property type="entry name" value="Hcp1-lik_sf"/>
</dbReference>
<evidence type="ECO:0000313" key="2">
    <source>
        <dbReference type="Proteomes" id="UP000470051"/>
    </source>
</evidence>
<dbReference type="SUPFAM" id="SSF141452">
    <property type="entry name" value="Hcp1-like"/>
    <property type="match status" value="1"/>
</dbReference>
<evidence type="ECO:0000313" key="1">
    <source>
        <dbReference type="EMBL" id="NDL25939.1"/>
    </source>
</evidence>
<dbReference type="Gene3D" id="2.30.110.20">
    <property type="entry name" value="Hcp1-like"/>
    <property type="match status" value="1"/>
</dbReference>
<name>A0ABX0B2L4_9GAMM</name>
<dbReference type="InterPro" id="IPR008514">
    <property type="entry name" value="T6SS_Hcp"/>
</dbReference>